<feature type="region of interest" description="Disordered" evidence="2">
    <location>
        <begin position="253"/>
        <end position="304"/>
    </location>
</feature>
<reference evidence="4 5" key="1">
    <citation type="submission" date="2016-09" db="EMBL/GenBank/DDBJ databases">
        <title>Isolation, identification and antibiotic sensitivity analysis of bacterial pathogen from juvenile Hippocampus erectus with tail-rotted disease.</title>
        <authorList>
            <person name="Yang Q."/>
        </authorList>
    </citation>
    <scope>NUCLEOTIDE SEQUENCE [LARGE SCALE GENOMIC DNA]</scope>
    <source>
        <strain evidence="4 5">HM-10</strain>
    </source>
</reference>
<dbReference type="Proteomes" id="UP000180133">
    <property type="component" value="Unassembled WGS sequence"/>
</dbReference>
<protein>
    <recommendedName>
        <fullName evidence="6">Methyl-accepting chemotaxis protein</fullName>
    </recommendedName>
</protein>
<feature type="coiled-coil region" evidence="1">
    <location>
        <begin position="361"/>
        <end position="388"/>
    </location>
</feature>
<evidence type="ECO:0000313" key="5">
    <source>
        <dbReference type="Proteomes" id="UP000180133"/>
    </source>
</evidence>
<dbReference type="EMBL" id="MKFT01000037">
    <property type="protein sequence ID" value="OHY89621.1"/>
    <property type="molecule type" value="Genomic_DNA"/>
</dbReference>
<feature type="compositionally biased region" description="Acidic residues" evidence="2">
    <location>
        <begin position="269"/>
        <end position="280"/>
    </location>
</feature>
<keyword evidence="5" id="KW-1185">Reference proteome</keyword>
<feature type="signal peptide" evidence="3">
    <location>
        <begin position="1"/>
        <end position="20"/>
    </location>
</feature>
<feature type="chain" id="PRO_5047347842" description="Methyl-accepting chemotaxis protein" evidence="3">
    <location>
        <begin position="21"/>
        <end position="716"/>
    </location>
</feature>
<accession>A0ABX3D3X6</accession>
<evidence type="ECO:0000256" key="1">
    <source>
        <dbReference type="SAM" id="Coils"/>
    </source>
</evidence>
<name>A0ABX3D3X6_9VIBR</name>
<comment type="caution">
    <text evidence="4">The sequence shown here is derived from an EMBL/GenBank/DDBJ whole genome shotgun (WGS) entry which is preliminary data.</text>
</comment>
<keyword evidence="3" id="KW-0732">Signal</keyword>
<feature type="compositionally biased region" description="Acidic residues" evidence="2">
    <location>
        <begin position="288"/>
        <end position="299"/>
    </location>
</feature>
<evidence type="ECO:0008006" key="6">
    <source>
        <dbReference type="Google" id="ProtNLM"/>
    </source>
</evidence>
<gene>
    <name evidence="4" type="ORF">BI375_23370</name>
</gene>
<evidence type="ECO:0000256" key="3">
    <source>
        <dbReference type="SAM" id="SignalP"/>
    </source>
</evidence>
<feature type="region of interest" description="Disordered" evidence="2">
    <location>
        <begin position="28"/>
        <end position="50"/>
    </location>
</feature>
<sequence length="716" mass="76468">MRIPLIFLCSTLFFAPLSYADNSLPPLPPLPDSGGSGDFPPFPNDGSPDDPNGLLTFTRISIDACGPAPKLSTLNDMISCLEGKPDPAHPETQIIKNCKPSGSPFNGSIRCDKVRIDNGKVVFNSSFAHYGTPKKCEQFQGQLTPRKYWPEIQFGSGREICSSGCELKISGLSPCTTGSCQGQFMYTGDSCSYNGFRTLQIVPPFCKWNSSRVSYDCPEDADNNGLVDDPRAPIDNAAICGFDALDSFGCTGGTFGDGSTDPDTGGGGDLDEPDPTDPDGGDTVNPDEPPEQPDVDDTNTGDLTGVINSILSQNKDINTGFNNLIVANNKGFAEINTRLNSIDSNTYAINDNLSKQLLQDYKLYKAEKEQREKALQEAKKTNAEFLKNDTEIKSMLAAINQSVVNVQRASGDVVMATNDSKRILDNINRTTQQTSDNEVRALESVERAVESNQRAVESLERTVGTDLTNAIDTASRNQIGAINDVGSKIDAQTSALTSSLEGQTETLKGAIEGIDIDVDTGDLGGAVGSLKGSIDGQTDALVAASGELKGAIDGQGKSLDGISDQLDDLLEKLEPCEPTKENNYCENPHGLGSDYVGTALGQADSVFSDNLDTYEKTITDAAQSMADKSLTTESESHIEKLSTELVSVLPKPSGCVDLSFPTFGGGSASIDCKFSQQLKMIFSLLIYIYTLKALAEILLTEVTPVSGNKPGSGRYY</sequence>
<keyword evidence="1" id="KW-0175">Coiled coil</keyword>
<dbReference type="RefSeq" id="WP_071236611.1">
    <property type="nucleotide sequence ID" value="NZ_KV861346.1"/>
</dbReference>
<proteinExistence type="predicted"/>
<organism evidence="4 5">
    <name type="scientific">Vibrio rotiferianus</name>
    <dbReference type="NCBI Taxonomy" id="190895"/>
    <lineage>
        <taxon>Bacteria</taxon>
        <taxon>Pseudomonadati</taxon>
        <taxon>Pseudomonadota</taxon>
        <taxon>Gammaproteobacteria</taxon>
        <taxon>Vibrionales</taxon>
        <taxon>Vibrionaceae</taxon>
        <taxon>Vibrio</taxon>
    </lineage>
</organism>
<evidence type="ECO:0000313" key="4">
    <source>
        <dbReference type="EMBL" id="OHY89621.1"/>
    </source>
</evidence>
<evidence type="ECO:0000256" key="2">
    <source>
        <dbReference type="SAM" id="MobiDB-lite"/>
    </source>
</evidence>